<dbReference type="Proteomes" id="UP001589858">
    <property type="component" value="Unassembled WGS sequence"/>
</dbReference>
<evidence type="ECO:0008006" key="3">
    <source>
        <dbReference type="Google" id="ProtNLM"/>
    </source>
</evidence>
<comment type="caution">
    <text evidence="1">The sequence shown here is derived from an EMBL/GenBank/DDBJ whole genome shotgun (WGS) entry which is preliminary data.</text>
</comment>
<dbReference type="EMBL" id="JBHLTM010000079">
    <property type="protein sequence ID" value="MFC0686980.1"/>
    <property type="molecule type" value="Genomic_DNA"/>
</dbReference>
<dbReference type="PROSITE" id="PS51257">
    <property type="entry name" value="PROKAR_LIPOPROTEIN"/>
    <property type="match status" value="1"/>
</dbReference>
<reference evidence="1 2" key="1">
    <citation type="submission" date="2024-09" db="EMBL/GenBank/DDBJ databases">
        <authorList>
            <person name="Sun Q."/>
            <person name="Mori K."/>
        </authorList>
    </citation>
    <scope>NUCLEOTIDE SEQUENCE [LARGE SCALE GENOMIC DNA]</scope>
    <source>
        <strain evidence="1 2">CICC 11035S</strain>
    </source>
</reference>
<organism evidence="1 2">
    <name type="scientific">Novosphingobium clariflavum</name>
    <dbReference type="NCBI Taxonomy" id="2029884"/>
    <lineage>
        <taxon>Bacteria</taxon>
        <taxon>Pseudomonadati</taxon>
        <taxon>Pseudomonadota</taxon>
        <taxon>Alphaproteobacteria</taxon>
        <taxon>Sphingomonadales</taxon>
        <taxon>Sphingomonadaceae</taxon>
        <taxon>Novosphingobium</taxon>
    </lineage>
</organism>
<evidence type="ECO:0000313" key="1">
    <source>
        <dbReference type="EMBL" id="MFC0686980.1"/>
    </source>
</evidence>
<accession>A0ABV6SCK2</accession>
<protein>
    <recommendedName>
        <fullName evidence="3">Lipoprotein</fullName>
    </recommendedName>
</protein>
<evidence type="ECO:0000313" key="2">
    <source>
        <dbReference type="Proteomes" id="UP001589858"/>
    </source>
</evidence>
<name>A0ABV6SCK2_9SPHN</name>
<keyword evidence="2" id="KW-1185">Reference proteome</keyword>
<gene>
    <name evidence="1" type="ORF">ACFFF8_20565</name>
</gene>
<proteinExistence type="predicted"/>
<sequence length="133" mass="13997">MKAARAGFSLASLLLLTATGCSELKPAADLGSCWNVNSSSFGPVQGQAVLVSSVDGFSLQAPGCDDHTGRNHFELSRDANDALTQVLAGNPRFVTFRFSGHILPRSGHPSLWIGNLTNAAASDTGPSWMPKLR</sequence>
<dbReference type="RefSeq" id="WP_142634501.1">
    <property type="nucleotide sequence ID" value="NZ_JAPCWC010000003.1"/>
</dbReference>